<evidence type="ECO:0008006" key="4">
    <source>
        <dbReference type="Google" id="ProtNLM"/>
    </source>
</evidence>
<keyword evidence="1" id="KW-0472">Membrane</keyword>
<dbReference type="GO" id="GO:0000272">
    <property type="term" value="P:polysaccharide catabolic process"/>
    <property type="evidence" value="ECO:0007669"/>
    <property type="project" value="InterPro"/>
</dbReference>
<gene>
    <name evidence="2" type="ORF">A2863_02130</name>
</gene>
<proteinExistence type="predicted"/>
<sequence>MPKYFKNWSRHWRKLGFTQKISFVILVTLLFLFPISVILTINPKQLLYPRATHPVTPPTTSPVITQCSPQPTISFIPTITPFLGSSTCLMVTTNSFIDGVVKEPYRNFFFAEAMGYNVDPDLSLNATNLPPGLSVPKELCGTSWPGGGVKRIECALDGIPTTAGSYTVNITITDNLSVTVIKQVPINILPPVCNLTGDTNGDCIVNLLDYIVLYNNFGKTVLNGPRDADFDYSKRVDILDYAIWRINFGKTG</sequence>
<dbReference type="InterPro" id="IPR036439">
    <property type="entry name" value="Dockerin_dom_sf"/>
</dbReference>
<reference evidence="2 3" key="1">
    <citation type="journal article" date="2016" name="Nat. Commun.">
        <title>Thousands of microbial genomes shed light on interconnected biogeochemical processes in an aquifer system.</title>
        <authorList>
            <person name="Anantharaman K."/>
            <person name="Brown C.T."/>
            <person name="Hug L.A."/>
            <person name="Sharon I."/>
            <person name="Castelle C.J."/>
            <person name="Probst A.J."/>
            <person name="Thomas B.C."/>
            <person name="Singh A."/>
            <person name="Wilkins M.J."/>
            <person name="Karaoz U."/>
            <person name="Brodie E.L."/>
            <person name="Williams K.H."/>
            <person name="Hubbard S.S."/>
            <person name="Banfield J.F."/>
        </authorList>
    </citation>
    <scope>NUCLEOTIDE SEQUENCE [LARGE SCALE GENOMIC DNA]</scope>
</reference>
<dbReference type="SUPFAM" id="SSF63446">
    <property type="entry name" value="Type I dockerin domain"/>
    <property type="match status" value="1"/>
</dbReference>
<keyword evidence="1" id="KW-0812">Transmembrane</keyword>
<evidence type="ECO:0000313" key="2">
    <source>
        <dbReference type="EMBL" id="OGM22358.1"/>
    </source>
</evidence>
<dbReference type="EMBL" id="MGGF01000004">
    <property type="protein sequence ID" value="OGM22358.1"/>
    <property type="molecule type" value="Genomic_DNA"/>
</dbReference>
<evidence type="ECO:0000313" key="3">
    <source>
        <dbReference type="Proteomes" id="UP000178750"/>
    </source>
</evidence>
<keyword evidence="1" id="KW-1133">Transmembrane helix</keyword>
<dbReference type="Gene3D" id="2.60.40.10">
    <property type="entry name" value="Immunoglobulins"/>
    <property type="match status" value="1"/>
</dbReference>
<comment type="caution">
    <text evidence="2">The sequence shown here is derived from an EMBL/GenBank/DDBJ whole genome shotgun (WGS) entry which is preliminary data.</text>
</comment>
<dbReference type="Proteomes" id="UP000178750">
    <property type="component" value="Unassembled WGS sequence"/>
</dbReference>
<dbReference type="Gene3D" id="1.10.1330.10">
    <property type="entry name" value="Dockerin domain"/>
    <property type="match status" value="1"/>
</dbReference>
<dbReference type="AlphaFoldDB" id="A0A1F7Y6V1"/>
<dbReference type="InterPro" id="IPR013783">
    <property type="entry name" value="Ig-like_fold"/>
</dbReference>
<feature type="transmembrane region" description="Helical" evidence="1">
    <location>
        <begin position="21"/>
        <end position="41"/>
    </location>
</feature>
<name>A0A1F7Y6V1_9BACT</name>
<accession>A0A1F7Y6V1</accession>
<protein>
    <recommendedName>
        <fullName evidence="4">Dockerin domain-containing protein</fullName>
    </recommendedName>
</protein>
<evidence type="ECO:0000256" key="1">
    <source>
        <dbReference type="SAM" id="Phobius"/>
    </source>
</evidence>
<organism evidence="2 3">
    <name type="scientific">Candidatus Woesebacteria bacterium RIFCSPHIGHO2_01_FULL_38_9b</name>
    <dbReference type="NCBI Taxonomy" id="1802493"/>
    <lineage>
        <taxon>Bacteria</taxon>
        <taxon>Candidatus Woeseibacteriota</taxon>
    </lineage>
</organism>